<keyword evidence="1 2" id="KW-0694">RNA-binding</keyword>
<dbReference type="PANTHER" id="PTHR48025">
    <property type="entry name" value="OS02G0815200 PROTEIN"/>
    <property type="match status" value="1"/>
</dbReference>
<feature type="compositionally biased region" description="Polar residues" evidence="3">
    <location>
        <begin position="554"/>
        <end position="566"/>
    </location>
</feature>
<dbReference type="SMART" id="SM00360">
    <property type="entry name" value="RRM"/>
    <property type="match status" value="3"/>
</dbReference>
<dbReference type="InterPro" id="IPR000504">
    <property type="entry name" value="RRM_dom"/>
</dbReference>
<feature type="region of interest" description="Disordered" evidence="3">
    <location>
        <begin position="515"/>
        <end position="623"/>
    </location>
</feature>
<gene>
    <name evidence="5" type="ORF">TbgDal_III3970</name>
</gene>
<reference evidence="6" key="1">
    <citation type="journal article" date="2010" name="PLoS Negl. Trop. Dis.">
        <title>The genome sequence of Trypanosoma brucei gambiense, causative agent of chronic human african trypanosomiasis.</title>
        <authorList>
            <person name="Jackson A.P."/>
            <person name="Sanders M."/>
            <person name="Berry A."/>
            <person name="McQuillan J."/>
            <person name="Aslett M.A."/>
            <person name="Quail M.A."/>
            <person name="Chukualim B."/>
            <person name="Capewell P."/>
            <person name="MacLeod A."/>
            <person name="Melville S.E."/>
            <person name="Gibson W."/>
            <person name="Barry J.D."/>
            <person name="Berriman M."/>
            <person name="Hertz-Fowler C."/>
        </authorList>
    </citation>
    <scope>NUCLEOTIDE SEQUENCE [LARGE SCALE GENOMIC DNA]</scope>
    <source>
        <strain evidence="6">MHOM/CI/86/DAL972</strain>
    </source>
</reference>
<feature type="region of interest" description="Disordered" evidence="3">
    <location>
        <begin position="1"/>
        <end position="97"/>
    </location>
</feature>
<feature type="compositionally biased region" description="Gly residues" evidence="3">
    <location>
        <begin position="24"/>
        <end position="51"/>
    </location>
</feature>
<dbReference type="RefSeq" id="XP_011772346.1">
    <property type="nucleotide sequence ID" value="XM_011774044.1"/>
</dbReference>
<name>C9ZL47_TRYB9</name>
<feature type="domain" description="RRM" evidence="4">
    <location>
        <begin position="222"/>
        <end position="299"/>
    </location>
</feature>
<accession>C9ZL47</accession>
<dbReference type="EMBL" id="FN554966">
    <property type="protein sequence ID" value="CBH10056.1"/>
    <property type="molecule type" value="Genomic_DNA"/>
</dbReference>
<feature type="domain" description="RRM" evidence="4">
    <location>
        <begin position="118"/>
        <end position="200"/>
    </location>
</feature>
<protein>
    <submittedName>
        <fullName evidence="5">RNA-binding protein, putative</fullName>
    </submittedName>
</protein>
<dbReference type="PROSITE" id="PS50102">
    <property type="entry name" value="RRM"/>
    <property type="match status" value="3"/>
</dbReference>
<evidence type="ECO:0000313" key="6">
    <source>
        <dbReference type="Proteomes" id="UP000002316"/>
    </source>
</evidence>
<evidence type="ECO:0000256" key="2">
    <source>
        <dbReference type="PROSITE-ProRule" id="PRU00176"/>
    </source>
</evidence>
<dbReference type="Proteomes" id="UP000002316">
    <property type="component" value="Chromosome 3"/>
</dbReference>
<dbReference type="GeneID" id="23859190"/>
<proteinExistence type="predicted"/>
<feature type="compositionally biased region" description="Acidic residues" evidence="3">
    <location>
        <begin position="488"/>
        <end position="497"/>
    </location>
</feature>
<organism evidence="5 6">
    <name type="scientific">Trypanosoma brucei gambiense (strain MHOM/CI/86/DAL972)</name>
    <dbReference type="NCBI Taxonomy" id="679716"/>
    <lineage>
        <taxon>Eukaryota</taxon>
        <taxon>Discoba</taxon>
        <taxon>Euglenozoa</taxon>
        <taxon>Kinetoplastea</taxon>
        <taxon>Metakinetoplastina</taxon>
        <taxon>Trypanosomatida</taxon>
        <taxon>Trypanosomatidae</taxon>
        <taxon>Trypanosoma</taxon>
    </lineage>
</organism>
<dbReference type="Gene3D" id="3.30.70.330">
    <property type="match status" value="2"/>
</dbReference>
<dbReference type="OrthoDB" id="439808at2759"/>
<feature type="compositionally biased region" description="Basic residues" evidence="3">
    <location>
        <begin position="612"/>
        <end position="623"/>
    </location>
</feature>
<dbReference type="PANTHER" id="PTHR48025:SF1">
    <property type="entry name" value="RRM DOMAIN-CONTAINING PROTEIN"/>
    <property type="match status" value="1"/>
</dbReference>
<dbReference type="InterPro" id="IPR050502">
    <property type="entry name" value="Euk_RNA-bind_prot"/>
</dbReference>
<dbReference type="Pfam" id="PF00076">
    <property type="entry name" value="RRM_1"/>
    <property type="match status" value="1"/>
</dbReference>
<dbReference type="KEGG" id="tbg:TbgDal_III3970"/>
<dbReference type="InterPro" id="IPR035979">
    <property type="entry name" value="RBD_domain_sf"/>
</dbReference>
<sequence length="623" mass="66940">MRGRGRGSMRFFGDRGGMERGAGSFRGRGGSRSMGGRGFSRGAGTSRGGNNTGYTTTKHNEPLDGSGRNSKTDNNKFSTNDKSIAGKAVDKRPVPSQTQRVVTTVTENGTELPKKLNTKVFVDGLPYENEVKSSSLSVEEELMQFVIAWKVGKPLRLIKKDGQGFGFLVFQSPHSVDVAVRVLNGRKFLGRSLRVEVPKPRDMEGAGGPYGANDSGKCSYARQVLLSDLAKVAQPEIIREILRDVAPQLEKRLDSIKMTSKNRKAFLTFQSSEDVEAAVKFLDGFSMFGRRISAAQAAAPGSLPYSKAPIRSTALHAAEGVLVGDGDADMVAAAGPNHGDEGELVVPLGLDVPPANRPVKGMEKRKPAPAAAAKPNVLPSNITGVTEKYNLLDNGPAEVFVGNLGEDVTEEQLKAHFSVCGKINSCKIIVNKNTRLPTGIASIVFAIPAYAAYAQKHMHGSCLRGHVLRVDRGEEASAPLVSELPPRDDEETIDEDGYMEHFGVTNKKEYFKGTSFEEKPGCGKKRARDSEAGGEKRKGKGKKNKGEPPKKASSPKTSHGCGTNGSHHSRGDDDDDDDEEHFFDVDEGDNVRAKPTGKQKNTKKGAPVPPKGVKKKGKGKKSS</sequence>
<evidence type="ECO:0000313" key="5">
    <source>
        <dbReference type="EMBL" id="CBH10056.1"/>
    </source>
</evidence>
<evidence type="ECO:0000256" key="1">
    <source>
        <dbReference type="ARBA" id="ARBA00022884"/>
    </source>
</evidence>
<feature type="compositionally biased region" description="Acidic residues" evidence="3">
    <location>
        <begin position="572"/>
        <end position="588"/>
    </location>
</feature>
<dbReference type="SUPFAM" id="SSF54928">
    <property type="entry name" value="RNA-binding domain, RBD"/>
    <property type="match status" value="2"/>
</dbReference>
<dbReference type="AlphaFoldDB" id="C9ZL47"/>
<dbReference type="InterPro" id="IPR012677">
    <property type="entry name" value="Nucleotide-bd_a/b_plait_sf"/>
</dbReference>
<evidence type="ECO:0000259" key="4">
    <source>
        <dbReference type="PROSITE" id="PS50102"/>
    </source>
</evidence>
<dbReference type="GO" id="GO:0003729">
    <property type="term" value="F:mRNA binding"/>
    <property type="evidence" value="ECO:0007669"/>
    <property type="project" value="TreeGrafter"/>
</dbReference>
<dbReference type="CDD" id="cd00590">
    <property type="entry name" value="RRM_SF"/>
    <property type="match status" value="2"/>
</dbReference>
<feature type="domain" description="RRM" evidence="4">
    <location>
        <begin position="397"/>
        <end position="475"/>
    </location>
</feature>
<dbReference type="VEuPathDB" id="TriTrypDB:Tbg972.3.3970"/>
<evidence type="ECO:0000256" key="3">
    <source>
        <dbReference type="SAM" id="MobiDB-lite"/>
    </source>
</evidence>
<feature type="region of interest" description="Disordered" evidence="3">
    <location>
        <begin position="478"/>
        <end position="499"/>
    </location>
</feature>